<dbReference type="Pfam" id="PF00319">
    <property type="entry name" value="SRF-TF"/>
    <property type="match status" value="1"/>
</dbReference>
<keyword evidence="5" id="KW-0539">Nucleus</keyword>
<feature type="region of interest" description="Disordered" evidence="6">
    <location>
        <begin position="1"/>
        <end position="20"/>
    </location>
</feature>
<protein>
    <recommendedName>
        <fullName evidence="7">MADS-box domain-containing protein</fullName>
    </recommendedName>
</protein>
<evidence type="ECO:0000313" key="8">
    <source>
        <dbReference type="EMBL" id="PSS27145.1"/>
    </source>
</evidence>
<gene>
    <name evidence="8" type="ORF">M430DRAFT_31999</name>
</gene>
<dbReference type="EMBL" id="KZ679006">
    <property type="protein sequence ID" value="PSS27145.1"/>
    <property type="molecule type" value="Genomic_DNA"/>
</dbReference>
<dbReference type="InParanoid" id="A0A2T3BCM3"/>
<name>A0A2T3BCM3_AMORE</name>
<sequence>MSATGNKRNKDRASKRQKALMKKAHELGAFPRIDVVVIICKRGRFYTYMSTDQ</sequence>
<evidence type="ECO:0000256" key="1">
    <source>
        <dbReference type="ARBA" id="ARBA00004123"/>
    </source>
</evidence>
<evidence type="ECO:0000256" key="4">
    <source>
        <dbReference type="ARBA" id="ARBA00023163"/>
    </source>
</evidence>
<keyword evidence="4" id="KW-0804">Transcription</keyword>
<evidence type="ECO:0000256" key="3">
    <source>
        <dbReference type="ARBA" id="ARBA00023125"/>
    </source>
</evidence>
<evidence type="ECO:0000313" key="9">
    <source>
        <dbReference type="Proteomes" id="UP000241818"/>
    </source>
</evidence>
<reference evidence="8 9" key="1">
    <citation type="journal article" date="2018" name="New Phytol.">
        <title>Comparative genomics and transcriptomics depict ericoid mycorrhizal fungi as versatile saprotrophs and plant mutualists.</title>
        <authorList>
            <person name="Martino E."/>
            <person name="Morin E."/>
            <person name="Grelet G.A."/>
            <person name="Kuo A."/>
            <person name="Kohler A."/>
            <person name="Daghino S."/>
            <person name="Barry K.W."/>
            <person name="Cichocki N."/>
            <person name="Clum A."/>
            <person name="Dockter R.B."/>
            <person name="Hainaut M."/>
            <person name="Kuo R.C."/>
            <person name="LaButti K."/>
            <person name="Lindahl B.D."/>
            <person name="Lindquist E.A."/>
            <person name="Lipzen A."/>
            <person name="Khouja H.R."/>
            <person name="Magnuson J."/>
            <person name="Murat C."/>
            <person name="Ohm R.A."/>
            <person name="Singer S.W."/>
            <person name="Spatafora J.W."/>
            <person name="Wang M."/>
            <person name="Veneault-Fourrey C."/>
            <person name="Henrissat B."/>
            <person name="Grigoriev I.V."/>
            <person name="Martin F.M."/>
            <person name="Perotto S."/>
        </authorList>
    </citation>
    <scope>NUCLEOTIDE SEQUENCE [LARGE SCALE GENOMIC DNA]</scope>
    <source>
        <strain evidence="8 9">ATCC 22711</strain>
    </source>
</reference>
<dbReference type="Gene3D" id="3.40.1810.10">
    <property type="entry name" value="Transcription factor, MADS-box"/>
    <property type="match status" value="1"/>
</dbReference>
<feature type="domain" description="MADS-box" evidence="7">
    <location>
        <begin position="14"/>
        <end position="48"/>
    </location>
</feature>
<accession>A0A2T3BCM3</accession>
<feature type="compositionally biased region" description="Basic residues" evidence="6">
    <location>
        <begin position="7"/>
        <end position="20"/>
    </location>
</feature>
<keyword evidence="2" id="KW-0805">Transcription regulation</keyword>
<evidence type="ECO:0000259" key="7">
    <source>
        <dbReference type="Pfam" id="PF00319"/>
    </source>
</evidence>
<comment type="subcellular location">
    <subcellularLocation>
        <location evidence="1">Nucleus</location>
    </subcellularLocation>
</comment>
<evidence type="ECO:0000256" key="5">
    <source>
        <dbReference type="ARBA" id="ARBA00023242"/>
    </source>
</evidence>
<dbReference type="GO" id="GO:0045944">
    <property type="term" value="P:positive regulation of transcription by RNA polymerase II"/>
    <property type="evidence" value="ECO:0007669"/>
    <property type="project" value="UniProtKB-ARBA"/>
</dbReference>
<dbReference type="InterPro" id="IPR002100">
    <property type="entry name" value="TF_MADSbox"/>
</dbReference>
<dbReference type="GO" id="GO:0003677">
    <property type="term" value="F:DNA binding"/>
    <property type="evidence" value="ECO:0007669"/>
    <property type="project" value="UniProtKB-KW"/>
</dbReference>
<dbReference type="InterPro" id="IPR036879">
    <property type="entry name" value="TF_MADSbox_sf"/>
</dbReference>
<evidence type="ECO:0000256" key="2">
    <source>
        <dbReference type="ARBA" id="ARBA00023015"/>
    </source>
</evidence>
<keyword evidence="9" id="KW-1185">Reference proteome</keyword>
<dbReference type="SUPFAM" id="SSF55455">
    <property type="entry name" value="SRF-like"/>
    <property type="match status" value="1"/>
</dbReference>
<dbReference type="GO" id="GO:0005634">
    <property type="term" value="C:nucleus"/>
    <property type="evidence" value="ECO:0007669"/>
    <property type="project" value="UniProtKB-SubCell"/>
</dbReference>
<organism evidence="8 9">
    <name type="scientific">Amorphotheca resinae ATCC 22711</name>
    <dbReference type="NCBI Taxonomy" id="857342"/>
    <lineage>
        <taxon>Eukaryota</taxon>
        <taxon>Fungi</taxon>
        <taxon>Dikarya</taxon>
        <taxon>Ascomycota</taxon>
        <taxon>Pezizomycotina</taxon>
        <taxon>Leotiomycetes</taxon>
        <taxon>Helotiales</taxon>
        <taxon>Amorphothecaceae</taxon>
        <taxon>Amorphotheca</taxon>
    </lineage>
</organism>
<dbReference type="GO" id="GO:0046983">
    <property type="term" value="F:protein dimerization activity"/>
    <property type="evidence" value="ECO:0007669"/>
    <property type="project" value="InterPro"/>
</dbReference>
<dbReference type="AlphaFoldDB" id="A0A2T3BCM3"/>
<proteinExistence type="predicted"/>
<keyword evidence="3" id="KW-0238">DNA-binding</keyword>
<evidence type="ECO:0000256" key="6">
    <source>
        <dbReference type="SAM" id="MobiDB-lite"/>
    </source>
</evidence>
<dbReference type="Proteomes" id="UP000241818">
    <property type="component" value="Unassembled WGS sequence"/>
</dbReference>
<dbReference type="RefSeq" id="XP_024724670.1">
    <property type="nucleotide sequence ID" value="XM_024866086.1"/>
</dbReference>
<dbReference type="GeneID" id="36574167"/>
<dbReference type="OrthoDB" id="1898716at2759"/>